<protein>
    <submittedName>
        <fullName evidence="2">Peptidase C45</fullName>
    </submittedName>
</protein>
<dbReference type="Gene3D" id="1.10.10.2120">
    <property type="match status" value="1"/>
</dbReference>
<dbReference type="Pfam" id="PF03417">
    <property type="entry name" value="AAT"/>
    <property type="match status" value="1"/>
</dbReference>
<dbReference type="InterPro" id="IPR047794">
    <property type="entry name" value="C45_proenzyme-like"/>
</dbReference>
<dbReference type="Proteomes" id="UP000746503">
    <property type="component" value="Unassembled WGS sequence"/>
</dbReference>
<evidence type="ECO:0000259" key="1">
    <source>
        <dbReference type="Pfam" id="PF03417"/>
    </source>
</evidence>
<dbReference type="PANTHER" id="PTHR34180:SF1">
    <property type="entry name" value="BETA-ALANYL-DOPAMINE_CARCININE HYDROLASE"/>
    <property type="match status" value="1"/>
</dbReference>
<reference evidence="2 3" key="1">
    <citation type="submission" date="2020-03" db="EMBL/GenBank/DDBJ databases">
        <title>Draft genome of Streptomyces sp. ventii, isolated from the Axial Seamount in the Pacific Ocean, and resequencing of the two type strains Streptomyces lonarensis strain NCL 716 and Streptomyces bohaiensis strain 11A07.</title>
        <authorList>
            <person name="Loughran R.M."/>
            <person name="Pfannmuller K.M."/>
            <person name="Wasson B.J."/>
            <person name="Deadmond M.C."/>
            <person name="Paddock B.E."/>
            <person name="Koyack M.J."/>
            <person name="Gallegos D.A."/>
            <person name="Mitchell E.A."/>
            <person name="Ushijima B."/>
            <person name="Saw J.H."/>
            <person name="Mcphail K.L."/>
            <person name="Videau P."/>
        </authorList>
    </citation>
    <scope>NUCLEOTIDE SEQUENCE [LARGE SCALE GENOMIC DNA]</scope>
    <source>
        <strain evidence="3">5675061</strain>
    </source>
</reference>
<sequence>MALDRGPDPPRRQGGQPVRVTDAPLLNLSGSPHARGLLHGHALAGRLHGFLEDSLARLGHLTDRPAVLDALRPDIAAHRAVTARALPDLAAEIDGLAEGAGLERDAAWLLQLRRELIGYSRATAGDCTTYASVGGGQPVLAQTVDLNGDLDDQIAVLSVSGPRHRSLVLSFAGLLGYLGVNDAGIAVGINLVLGGDWRPGVPPYLAIRHVLDTADTVEQAVETIRGLPLASSRAFMICGVDRTVCVEATVARRRVLDGDALVHTNHFLNAELAEQDEINVFAKNSSKRRRRTVLDAGIPEAGDTERHHRLLATPPILVPDNGDIRRERTVAAVILRPDLGEMRLWPGDPSTVPQQLHVLPQKAGPG</sequence>
<name>A0ABX1AHF5_9ACTN</name>
<accession>A0ABX1AHF5</accession>
<organism evidence="2 3">
    <name type="scientific">Streptomyces spiramenti</name>
    <dbReference type="NCBI Taxonomy" id="2720606"/>
    <lineage>
        <taxon>Bacteria</taxon>
        <taxon>Bacillati</taxon>
        <taxon>Actinomycetota</taxon>
        <taxon>Actinomycetes</taxon>
        <taxon>Kitasatosporales</taxon>
        <taxon>Streptomycetaceae</taxon>
        <taxon>Streptomyces</taxon>
    </lineage>
</organism>
<dbReference type="Gene3D" id="3.60.60.10">
    <property type="entry name" value="Penicillin V Acylase, Chain A"/>
    <property type="match status" value="1"/>
</dbReference>
<evidence type="ECO:0000313" key="3">
    <source>
        <dbReference type="Proteomes" id="UP000746503"/>
    </source>
</evidence>
<evidence type="ECO:0000313" key="2">
    <source>
        <dbReference type="EMBL" id="NJP65299.1"/>
    </source>
</evidence>
<dbReference type="InterPro" id="IPR005079">
    <property type="entry name" value="Peptidase_C45_hydrolase"/>
</dbReference>
<dbReference type="NCBIfam" id="NF040521">
    <property type="entry name" value="C45_proenzyme"/>
    <property type="match status" value="1"/>
</dbReference>
<dbReference type="InterPro" id="IPR047801">
    <property type="entry name" value="Peptidase_C45"/>
</dbReference>
<feature type="domain" description="Peptidase C45 hydrolase" evidence="1">
    <location>
        <begin position="136"/>
        <end position="291"/>
    </location>
</feature>
<dbReference type="EMBL" id="JAAVJB010000012">
    <property type="protein sequence ID" value="NJP65299.1"/>
    <property type="molecule type" value="Genomic_DNA"/>
</dbReference>
<dbReference type="PANTHER" id="PTHR34180">
    <property type="entry name" value="PEPTIDASE C45"/>
    <property type="match status" value="1"/>
</dbReference>
<keyword evidence="3" id="KW-1185">Reference proteome</keyword>
<proteinExistence type="predicted"/>
<gene>
    <name evidence="2" type="ORF">HCJ92_03125</name>
</gene>
<comment type="caution">
    <text evidence="2">The sequence shown here is derived from an EMBL/GenBank/DDBJ whole genome shotgun (WGS) entry which is preliminary data.</text>
</comment>